<keyword evidence="4 10" id="KW-0812">Transmembrane</keyword>
<evidence type="ECO:0000313" key="14">
    <source>
        <dbReference type="EMBL" id="GAM60347.1"/>
    </source>
</evidence>
<comment type="similarity">
    <text evidence="10 11">Belongs to the TonB-dependent receptor family.</text>
</comment>
<evidence type="ECO:0000256" key="2">
    <source>
        <dbReference type="ARBA" id="ARBA00022448"/>
    </source>
</evidence>
<dbReference type="PANTHER" id="PTHR30069">
    <property type="entry name" value="TONB-DEPENDENT OUTER MEMBRANE RECEPTOR"/>
    <property type="match status" value="1"/>
</dbReference>
<evidence type="ECO:0000259" key="12">
    <source>
        <dbReference type="Pfam" id="PF00593"/>
    </source>
</evidence>
<keyword evidence="9 10" id="KW-0998">Cell outer membrane</keyword>
<evidence type="ECO:0000256" key="10">
    <source>
        <dbReference type="PROSITE-ProRule" id="PRU01360"/>
    </source>
</evidence>
<dbReference type="Proteomes" id="UP000031670">
    <property type="component" value="Unassembled WGS sequence"/>
</dbReference>
<evidence type="ECO:0000313" key="15">
    <source>
        <dbReference type="Proteomes" id="UP000031670"/>
    </source>
</evidence>
<evidence type="ECO:0000256" key="1">
    <source>
        <dbReference type="ARBA" id="ARBA00004571"/>
    </source>
</evidence>
<evidence type="ECO:0000256" key="8">
    <source>
        <dbReference type="ARBA" id="ARBA00023136"/>
    </source>
</evidence>
<accession>A0A0B8P726</accession>
<dbReference type="Gene3D" id="2.170.130.10">
    <property type="entry name" value="TonB-dependent receptor, plug domain"/>
    <property type="match status" value="1"/>
</dbReference>
<evidence type="ECO:0000256" key="11">
    <source>
        <dbReference type="RuleBase" id="RU003357"/>
    </source>
</evidence>
<dbReference type="InterPro" id="IPR000531">
    <property type="entry name" value="Beta-barrel_TonB"/>
</dbReference>
<keyword evidence="7 11" id="KW-0798">TonB box</keyword>
<keyword evidence="3 10" id="KW-1134">Transmembrane beta strand</keyword>
<keyword evidence="14" id="KW-0675">Receptor</keyword>
<sequence>MVTATSYQTQASKAPASVSVITQEDLALMPYNNLADALKTTAGVNIADLGQGRKGIEIRGMDVSQSLILIDGRRATRASAQMGHTNIELQNIPVSDIERIEIIKGPMSALYGSDALGGVVNVITKRASNEWNGSVRAGGSTLIDEDGNTANIEASASGAIIDDKLLMKVTAGQQYQGLVESRNFENETDIAGNRNTFVSAEIKSIISDQQELDFYARYGDSETWYDYVPTSGDGAGQVTRSTNMFETLDYGVTHSGFWGFGDTQLRVYGTRVSQTNEKNIGTPNTANDVDEDVVDGYVQFYAFDAHHITVGGEWSEQRLSSEDLTSGGDEAQQGAVFVQDDIAITEELSLLLGGRYDDHSDFGGHFSPRAYLVYSPTERWTLKGGYGEGFKAPTIKQLSPDYYSTGTGRPFDIRGNENLDPEINRSYEVSADYRGDRWGTTLTLFNNDVENLIDIECVEGCSGRPQPGTTIYEYFNVAEAEIKGLEWSGHFDITSAWFVNMNLTLLDAVDKQTGDKLESKPESQAYVALNWKATDRLTTQVSMRHTGEQTYEDNDLPSYQVYDFAANYKLSSLDLSVGVENIFDTYLADESEFFSYAIQPRQVYLNGTYRF</sequence>
<reference evidence="14 15" key="1">
    <citation type="submission" date="2015-01" db="EMBL/GenBank/DDBJ databases">
        <title>Vibrio sp. C5 JCM 19232 whole genome shotgun sequence.</title>
        <authorList>
            <person name="Sawabe T."/>
            <person name="Meirelles P."/>
            <person name="Feng G."/>
            <person name="Sayaka M."/>
            <person name="Hattori M."/>
            <person name="Ohkuma M."/>
        </authorList>
    </citation>
    <scope>NUCLEOTIDE SEQUENCE [LARGE SCALE GENOMIC DNA]</scope>
    <source>
        <strain evidence="14 15">JCM19232</strain>
    </source>
</reference>
<comment type="subcellular location">
    <subcellularLocation>
        <location evidence="1 10">Cell outer membrane</location>
        <topology evidence="1 10">Multi-pass membrane protein</topology>
    </subcellularLocation>
</comment>
<dbReference type="InterPro" id="IPR012910">
    <property type="entry name" value="Plug_dom"/>
</dbReference>
<dbReference type="GO" id="GO:0009279">
    <property type="term" value="C:cell outer membrane"/>
    <property type="evidence" value="ECO:0007669"/>
    <property type="project" value="UniProtKB-SubCell"/>
</dbReference>
<dbReference type="Pfam" id="PF00593">
    <property type="entry name" value="TonB_dep_Rec_b-barrel"/>
    <property type="match status" value="1"/>
</dbReference>
<dbReference type="InterPro" id="IPR037066">
    <property type="entry name" value="Plug_dom_sf"/>
</dbReference>
<comment type="caution">
    <text evidence="14">The sequence shown here is derived from an EMBL/GenBank/DDBJ whole genome shotgun (WGS) entry which is preliminary data.</text>
</comment>
<dbReference type="PANTHER" id="PTHR30069:SF53">
    <property type="entry name" value="COLICIN I RECEPTOR-RELATED"/>
    <property type="match status" value="1"/>
</dbReference>
<dbReference type="Pfam" id="PF07715">
    <property type="entry name" value="Plug"/>
    <property type="match status" value="1"/>
</dbReference>
<reference evidence="14 15" key="2">
    <citation type="submission" date="2015-01" db="EMBL/GenBank/DDBJ databases">
        <authorList>
            <consortium name="NBRP consortium"/>
            <person name="Sawabe T."/>
            <person name="Meirelles P."/>
            <person name="Feng G."/>
            <person name="Sayaka M."/>
            <person name="Hattori M."/>
            <person name="Ohkuma M."/>
        </authorList>
    </citation>
    <scope>NUCLEOTIDE SEQUENCE [LARGE SCALE GENOMIC DNA]</scope>
    <source>
        <strain evidence="14 15">JCM19232</strain>
    </source>
</reference>
<organism evidence="14 15">
    <name type="scientific">Vibrio ishigakensis</name>
    <dbReference type="NCBI Taxonomy" id="1481914"/>
    <lineage>
        <taxon>Bacteria</taxon>
        <taxon>Pseudomonadati</taxon>
        <taxon>Pseudomonadota</taxon>
        <taxon>Gammaproteobacteria</taxon>
        <taxon>Vibrionales</taxon>
        <taxon>Vibrionaceae</taxon>
        <taxon>Vibrio</taxon>
    </lineage>
</organism>
<evidence type="ECO:0000256" key="9">
    <source>
        <dbReference type="ARBA" id="ARBA00023237"/>
    </source>
</evidence>
<dbReference type="AlphaFoldDB" id="A0A0B8P726"/>
<keyword evidence="8 10" id="KW-0472">Membrane</keyword>
<keyword evidence="6" id="KW-0406">Ion transport</keyword>
<dbReference type="GO" id="GO:0015344">
    <property type="term" value="F:siderophore uptake transmembrane transporter activity"/>
    <property type="evidence" value="ECO:0007669"/>
    <property type="project" value="TreeGrafter"/>
</dbReference>
<dbReference type="Gene3D" id="2.40.170.20">
    <property type="entry name" value="TonB-dependent receptor, beta-barrel domain"/>
    <property type="match status" value="1"/>
</dbReference>
<proteinExistence type="inferred from homology"/>
<dbReference type="InterPro" id="IPR036942">
    <property type="entry name" value="Beta-barrel_TonB_sf"/>
</dbReference>
<feature type="domain" description="TonB-dependent receptor plug" evidence="13">
    <location>
        <begin position="12"/>
        <end position="119"/>
    </location>
</feature>
<evidence type="ECO:0000256" key="3">
    <source>
        <dbReference type="ARBA" id="ARBA00022452"/>
    </source>
</evidence>
<keyword evidence="2 10" id="KW-0813">Transport</keyword>
<evidence type="ECO:0000256" key="4">
    <source>
        <dbReference type="ARBA" id="ARBA00022692"/>
    </source>
</evidence>
<dbReference type="EMBL" id="BBSA01000001">
    <property type="protein sequence ID" value="GAM60347.1"/>
    <property type="molecule type" value="Genomic_DNA"/>
</dbReference>
<evidence type="ECO:0000256" key="5">
    <source>
        <dbReference type="ARBA" id="ARBA00022729"/>
    </source>
</evidence>
<dbReference type="CDD" id="cd01347">
    <property type="entry name" value="ligand_gated_channel"/>
    <property type="match status" value="1"/>
</dbReference>
<dbReference type="SUPFAM" id="SSF56935">
    <property type="entry name" value="Porins"/>
    <property type="match status" value="1"/>
</dbReference>
<keyword evidence="5" id="KW-0732">Signal</keyword>
<feature type="domain" description="TonB-dependent receptor-like beta-barrel" evidence="12">
    <location>
        <begin position="215"/>
        <end position="582"/>
    </location>
</feature>
<gene>
    <name evidence="14" type="ORF">JCM19232_680</name>
</gene>
<dbReference type="PROSITE" id="PS52016">
    <property type="entry name" value="TONB_DEPENDENT_REC_3"/>
    <property type="match status" value="1"/>
</dbReference>
<protein>
    <submittedName>
        <fullName evidence="14">Colicin I receptor</fullName>
    </submittedName>
</protein>
<evidence type="ECO:0000256" key="6">
    <source>
        <dbReference type="ARBA" id="ARBA00023065"/>
    </source>
</evidence>
<name>A0A0B8P726_9VIBR</name>
<dbReference type="InterPro" id="IPR039426">
    <property type="entry name" value="TonB-dep_rcpt-like"/>
</dbReference>
<evidence type="ECO:0000256" key="7">
    <source>
        <dbReference type="ARBA" id="ARBA00023077"/>
    </source>
</evidence>
<evidence type="ECO:0000259" key="13">
    <source>
        <dbReference type="Pfam" id="PF07715"/>
    </source>
</evidence>
<dbReference type="GO" id="GO:0044718">
    <property type="term" value="P:siderophore transmembrane transport"/>
    <property type="evidence" value="ECO:0007669"/>
    <property type="project" value="TreeGrafter"/>
</dbReference>